<dbReference type="Proteomes" id="UP000054279">
    <property type="component" value="Unassembled WGS sequence"/>
</dbReference>
<protein>
    <submittedName>
        <fullName evidence="3">Uncharacterized protein</fullName>
    </submittedName>
</protein>
<accession>A0A0C9VFC4</accession>
<dbReference type="GO" id="GO:0015074">
    <property type="term" value="P:DNA integration"/>
    <property type="evidence" value="ECO:0007669"/>
    <property type="project" value="InterPro"/>
</dbReference>
<dbReference type="InterPro" id="IPR011010">
    <property type="entry name" value="DNA_brk_join_enz"/>
</dbReference>
<keyword evidence="4" id="KW-1185">Reference proteome</keyword>
<evidence type="ECO:0000313" key="3">
    <source>
        <dbReference type="EMBL" id="KIJ40152.1"/>
    </source>
</evidence>
<reference evidence="3 4" key="1">
    <citation type="submission" date="2014-06" db="EMBL/GenBank/DDBJ databases">
        <title>Evolutionary Origins and Diversification of the Mycorrhizal Mutualists.</title>
        <authorList>
            <consortium name="DOE Joint Genome Institute"/>
            <consortium name="Mycorrhizal Genomics Consortium"/>
            <person name="Kohler A."/>
            <person name="Kuo A."/>
            <person name="Nagy L.G."/>
            <person name="Floudas D."/>
            <person name="Copeland A."/>
            <person name="Barry K.W."/>
            <person name="Cichocki N."/>
            <person name="Veneault-Fourrey C."/>
            <person name="LaButti K."/>
            <person name="Lindquist E.A."/>
            <person name="Lipzen A."/>
            <person name="Lundell T."/>
            <person name="Morin E."/>
            <person name="Murat C."/>
            <person name="Riley R."/>
            <person name="Ohm R."/>
            <person name="Sun H."/>
            <person name="Tunlid A."/>
            <person name="Henrissat B."/>
            <person name="Grigoriev I.V."/>
            <person name="Hibbett D.S."/>
            <person name="Martin F."/>
        </authorList>
    </citation>
    <scope>NUCLEOTIDE SEQUENCE [LARGE SCALE GENOMIC DNA]</scope>
    <source>
        <strain evidence="3 4">SS14</strain>
    </source>
</reference>
<gene>
    <name evidence="3" type="ORF">M422DRAFT_256981</name>
</gene>
<dbReference type="OrthoDB" id="2976553at2759"/>
<dbReference type="HOGENOM" id="CLU_013901_2_0_1"/>
<dbReference type="GO" id="GO:0003677">
    <property type="term" value="F:DNA binding"/>
    <property type="evidence" value="ECO:0007669"/>
    <property type="project" value="InterPro"/>
</dbReference>
<proteinExistence type="predicted"/>
<organism evidence="3 4">
    <name type="scientific">Sphaerobolus stellatus (strain SS14)</name>
    <dbReference type="NCBI Taxonomy" id="990650"/>
    <lineage>
        <taxon>Eukaryota</taxon>
        <taxon>Fungi</taxon>
        <taxon>Dikarya</taxon>
        <taxon>Basidiomycota</taxon>
        <taxon>Agaricomycotina</taxon>
        <taxon>Agaricomycetes</taxon>
        <taxon>Phallomycetidae</taxon>
        <taxon>Geastrales</taxon>
        <taxon>Sphaerobolaceae</taxon>
        <taxon>Sphaerobolus</taxon>
    </lineage>
</organism>
<name>A0A0C9VFC4_SPHS4</name>
<evidence type="ECO:0000256" key="1">
    <source>
        <dbReference type="ARBA" id="ARBA00023172"/>
    </source>
</evidence>
<sequence length="641" mass="73673">MPPKKPKTIPRVNSRRKSKSSNTAATGLYAASTLLQNAVANYSKSLVTTQKYAQRIAQGRKWLKQLVESEESLEHPPGCPNLVVEKEWTAEDLAGAFGKTPTPASAYILSLLISSKCFGEECGKSTAEGFHAAWKQHWDKAEPVGKWQGRWTWNDEKECYSGNPASSPEVDGIIKAVKNRDGSEGMRNHSSAMRKEWMDTIIEWSEKEVPNSMLHTFWEMGDKEYFKALPVMVKHFMMRAFSTSGFTLWTRNFELANLKYKNLELELQTTDQCRSSYFRVSLEDRKNWRHHTTREDILHGHNYEVHDQPESPGINMYFHFLRWLEFLELYIYRRALQPEDYVFPAIRANGVAKPGTPIPHDTIQKWLDEFVLTAEVKIGKARLTTPCFRRGGAQYRFAEAPVGKRWSLSVVKWWGGWAQGEHRDAMLRYLVDELHHFEEGHGDALRPCLPEESKSSLLGEHEMLQVPSKLEIQQMFRSEVAAATHTVFQGCEKLLNLLQGPDVVSIATSGTLPSLLDKWKAQECQQVFSLTTVPMAERWRQVIKDWYHSDLSWNHYIALKDWRPKWVTELRGILAQKYYDRKLIVQQYEQCNSNDSEFLQQWPVAAKGPTALLSAINEGRQAAGAYKCRASKNGKPEERKK</sequence>
<dbReference type="InterPro" id="IPR013762">
    <property type="entry name" value="Integrase-like_cat_sf"/>
</dbReference>
<dbReference type="GO" id="GO:0006310">
    <property type="term" value="P:DNA recombination"/>
    <property type="evidence" value="ECO:0007669"/>
    <property type="project" value="UniProtKB-KW"/>
</dbReference>
<feature type="region of interest" description="Disordered" evidence="2">
    <location>
        <begin position="1"/>
        <end position="23"/>
    </location>
</feature>
<keyword evidence="1" id="KW-0233">DNA recombination</keyword>
<dbReference type="Gene3D" id="1.10.443.10">
    <property type="entry name" value="Intergrase catalytic core"/>
    <property type="match status" value="1"/>
</dbReference>
<evidence type="ECO:0000256" key="2">
    <source>
        <dbReference type="SAM" id="MobiDB-lite"/>
    </source>
</evidence>
<evidence type="ECO:0000313" key="4">
    <source>
        <dbReference type="Proteomes" id="UP000054279"/>
    </source>
</evidence>
<dbReference type="SUPFAM" id="SSF56349">
    <property type="entry name" value="DNA breaking-rejoining enzymes"/>
    <property type="match status" value="1"/>
</dbReference>
<dbReference type="AlphaFoldDB" id="A0A0C9VFC4"/>
<feature type="compositionally biased region" description="Basic residues" evidence="2">
    <location>
        <begin position="1"/>
        <end position="19"/>
    </location>
</feature>
<dbReference type="EMBL" id="KN837146">
    <property type="protein sequence ID" value="KIJ40152.1"/>
    <property type="molecule type" value="Genomic_DNA"/>
</dbReference>